<comment type="caution">
    <text evidence="19">The sequence shown here is derived from an EMBL/GenBank/DDBJ whole genome shotgun (WGS) entry which is preliminary data.</text>
</comment>
<feature type="compositionally biased region" description="Basic and acidic residues" evidence="16">
    <location>
        <begin position="246"/>
        <end position="261"/>
    </location>
</feature>
<proteinExistence type="inferred from homology"/>
<dbReference type="InterPro" id="IPR001357">
    <property type="entry name" value="BRCT_dom"/>
</dbReference>
<keyword evidence="12 14" id="KW-0539">Nucleus</keyword>
<feature type="region of interest" description="Disordered" evidence="16">
    <location>
        <begin position="208"/>
        <end position="292"/>
    </location>
</feature>
<feature type="binding site" evidence="15">
    <location>
        <position position="465"/>
    </location>
    <ligand>
        <name>Mg(2+)</name>
        <dbReference type="ChEBI" id="CHEBI:18420"/>
        <label>1</label>
    </ligand>
</feature>
<dbReference type="SUPFAM" id="SSF52113">
    <property type="entry name" value="BRCT domain"/>
    <property type="match status" value="1"/>
</dbReference>
<evidence type="ECO:0000256" key="2">
    <source>
        <dbReference type="ARBA" id="ARBA00010945"/>
    </source>
</evidence>
<evidence type="ECO:0000256" key="1">
    <source>
        <dbReference type="ARBA" id="ARBA00004123"/>
    </source>
</evidence>
<accession>A0AB74CDV0</accession>
<dbReference type="InterPro" id="IPR012112">
    <property type="entry name" value="REV1"/>
</dbReference>
<organism evidence="19 20">
    <name type="scientific">Aspergillus flavus</name>
    <dbReference type="NCBI Taxonomy" id="5059"/>
    <lineage>
        <taxon>Eukaryota</taxon>
        <taxon>Fungi</taxon>
        <taxon>Dikarya</taxon>
        <taxon>Ascomycota</taxon>
        <taxon>Pezizomycotina</taxon>
        <taxon>Eurotiomycetes</taxon>
        <taxon>Eurotiomycetidae</taxon>
        <taxon>Eurotiales</taxon>
        <taxon>Aspergillaceae</taxon>
        <taxon>Aspergillus</taxon>
        <taxon>Aspergillus subgen. Circumdati</taxon>
    </lineage>
</organism>
<dbReference type="Gene3D" id="3.40.1170.60">
    <property type="match status" value="1"/>
</dbReference>
<feature type="compositionally biased region" description="Polar residues" evidence="16">
    <location>
        <begin position="999"/>
        <end position="1011"/>
    </location>
</feature>
<evidence type="ECO:0000256" key="12">
    <source>
        <dbReference type="ARBA" id="ARBA00023242"/>
    </source>
</evidence>
<dbReference type="InterPro" id="IPR001126">
    <property type="entry name" value="UmuC"/>
</dbReference>
<feature type="compositionally biased region" description="Basic and acidic residues" evidence="16">
    <location>
        <begin position="765"/>
        <end position="794"/>
    </location>
</feature>
<evidence type="ECO:0000256" key="5">
    <source>
        <dbReference type="ARBA" id="ARBA00022679"/>
    </source>
</evidence>
<evidence type="ECO:0000256" key="8">
    <source>
        <dbReference type="ARBA" id="ARBA00022763"/>
    </source>
</evidence>
<dbReference type="Gene3D" id="3.40.50.10190">
    <property type="entry name" value="BRCT domain"/>
    <property type="match status" value="1"/>
</dbReference>
<dbReference type="SMART" id="SM00292">
    <property type="entry name" value="BRCT"/>
    <property type="match status" value="1"/>
</dbReference>
<dbReference type="GO" id="GO:0017125">
    <property type="term" value="F:deoxycytidyl transferase activity"/>
    <property type="evidence" value="ECO:0007669"/>
    <property type="project" value="TreeGrafter"/>
</dbReference>
<dbReference type="InterPro" id="IPR038401">
    <property type="entry name" value="Rev1_C_sf"/>
</dbReference>
<evidence type="ECO:0000256" key="13">
    <source>
        <dbReference type="ARBA" id="ARBA00058985"/>
    </source>
</evidence>
<dbReference type="GO" id="GO:0006281">
    <property type="term" value="P:DNA repair"/>
    <property type="evidence" value="ECO:0007669"/>
    <property type="project" value="UniProtKB-KW"/>
</dbReference>
<gene>
    <name evidence="19" type="ORF">CA14_009023</name>
</gene>
<dbReference type="Pfam" id="PF14377">
    <property type="entry name" value="UBM"/>
    <property type="match status" value="2"/>
</dbReference>
<dbReference type="Gene3D" id="6.10.250.1490">
    <property type="match status" value="1"/>
</dbReference>
<dbReference type="InterPro" id="IPR036775">
    <property type="entry name" value="DNA_pol_Y-fam_lit_finger_sf"/>
</dbReference>
<keyword evidence="7 15" id="KW-0479">Metal-binding</keyword>
<evidence type="ECO:0000259" key="18">
    <source>
        <dbReference type="PROSITE" id="PS50173"/>
    </source>
</evidence>
<dbReference type="FunFam" id="3.30.70.270:FF:000040">
    <property type="entry name" value="DNA repair protein REV1"/>
    <property type="match status" value="1"/>
</dbReference>
<dbReference type="PROSITE" id="PS50173">
    <property type="entry name" value="UMUC"/>
    <property type="match status" value="1"/>
</dbReference>
<dbReference type="CDD" id="cd17719">
    <property type="entry name" value="BRCT_Rev1"/>
    <property type="match status" value="1"/>
</dbReference>
<feature type="region of interest" description="Disordered" evidence="16">
    <location>
        <begin position="874"/>
        <end position="965"/>
    </location>
</feature>
<comment type="cofactor">
    <cofactor evidence="15">
        <name>Mg(2+)</name>
        <dbReference type="ChEBI" id="CHEBI:18420"/>
    </cofactor>
    <text evidence="15">Binds 2 magnesium ions.</text>
</comment>
<evidence type="ECO:0000313" key="20">
    <source>
        <dbReference type="Proteomes" id="UP000275480"/>
    </source>
</evidence>
<evidence type="ECO:0000256" key="11">
    <source>
        <dbReference type="ARBA" id="ARBA00023204"/>
    </source>
</evidence>
<feature type="domain" description="BRCT" evidence="17">
    <location>
        <begin position="61"/>
        <end position="149"/>
    </location>
</feature>
<dbReference type="InterPro" id="IPR031991">
    <property type="entry name" value="Rev1_C"/>
</dbReference>
<dbReference type="EMBL" id="QQZZ01000092">
    <property type="protein sequence ID" value="RMZ43562.1"/>
    <property type="molecule type" value="Genomic_DNA"/>
</dbReference>
<feature type="compositionally biased region" description="Polar residues" evidence="16">
    <location>
        <begin position="930"/>
        <end position="945"/>
    </location>
</feature>
<dbReference type="Pfam" id="PF11799">
    <property type="entry name" value="IMS_C"/>
    <property type="match status" value="1"/>
</dbReference>
<evidence type="ECO:0000256" key="3">
    <source>
        <dbReference type="ARBA" id="ARBA00020399"/>
    </source>
</evidence>
<dbReference type="Pfam" id="PF21999">
    <property type="entry name" value="IMS_HHH_1"/>
    <property type="match status" value="1"/>
</dbReference>
<keyword evidence="4 14" id="KW-0237">DNA synthesis</keyword>
<dbReference type="CDD" id="cd01701">
    <property type="entry name" value="PolY_Rev1"/>
    <property type="match status" value="1"/>
</dbReference>
<dbReference type="InterPro" id="IPR043502">
    <property type="entry name" value="DNA/RNA_pol_sf"/>
</dbReference>
<feature type="compositionally biased region" description="Low complexity" evidence="16">
    <location>
        <begin position="271"/>
        <end position="292"/>
    </location>
</feature>
<feature type="binding site" evidence="15">
    <location>
        <position position="369"/>
    </location>
    <ligand>
        <name>Mg(2+)</name>
        <dbReference type="ChEBI" id="CHEBI:18420"/>
        <label>1</label>
    </ligand>
</feature>
<feature type="compositionally biased region" description="Basic residues" evidence="16">
    <location>
        <begin position="905"/>
        <end position="920"/>
    </location>
</feature>
<dbReference type="GO" id="GO:0005634">
    <property type="term" value="C:nucleus"/>
    <property type="evidence" value="ECO:0007669"/>
    <property type="project" value="UniProtKB-SubCell"/>
</dbReference>
<evidence type="ECO:0000256" key="4">
    <source>
        <dbReference type="ARBA" id="ARBA00022634"/>
    </source>
</evidence>
<dbReference type="Pfam" id="PF16589">
    <property type="entry name" value="BRCT_2"/>
    <property type="match status" value="1"/>
</dbReference>
<feature type="compositionally biased region" description="Polar residues" evidence="16">
    <location>
        <begin position="875"/>
        <end position="884"/>
    </location>
</feature>
<dbReference type="InterPro" id="IPR017961">
    <property type="entry name" value="DNA_pol_Y-fam_little_finger"/>
</dbReference>
<dbReference type="InterPro" id="IPR025527">
    <property type="entry name" value="HUWE1/Rev1_UBM"/>
</dbReference>
<dbReference type="Pfam" id="PF16727">
    <property type="entry name" value="REV1_C"/>
    <property type="match status" value="1"/>
</dbReference>
<dbReference type="InterPro" id="IPR036420">
    <property type="entry name" value="BRCT_dom_sf"/>
</dbReference>
<evidence type="ECO:0000256" key="15">
    <source>
        <dbReference type="PIRSR" id="PIRSR036573-2"/>
    </source>
</evidence>
<sequence>MGSLLDANSSTVRKRIANHTFDNEEGEEYGASAFGGHRDYMRRKKIKLQNLDAEIRSSVSDCPPIFRGVVAHVNGYTQPSLQDLHRLIVSHGGGFLQYLDGKTAATHIIASSLTPKKREEFRRYRIVKPAWVVESIKAGRILPWDSFRVVDEGYAQKVLKFDNGRILSQTNCPPSSYKDQAFPSPYTSRAKELDIVDDVNMQPSVSIAEPHSAAGSSLKATSQSDYGDFPSFSTTDETNKIPLPEEPQKDQARDHESRLSDTARNPSRSMSPKSKAIVKPASSPSPAKPDMSSEAYNAQLLSDPRMRNSSVVNPDFLQQFYKESRLHHLSTWKAELKAQLQAATKEKLQSQPAKKKSAPGARRYIMHVDFDCFFAAVSTLRNPGYEGKPVAVAHGTGSGSEIASCNYAARAHGVKNGMWMKGALQACPDLKVLPYDFPAYEEASQKFYSAILSLDGIVQSVSIDEALIDVTTQCLEAGGSDGRGISEGSLYREQAKAAEIAQSLREAVKHKTGCAVSIGIGGNILQAKVALRKAKPAGQFQLKPDAVLDFIGGLTVQDLPGVGHSLGGKLEELGVKLVKDVRELTREKLTSTLGPKLGAKIWDYARGIDRTEVGSEVMRKSVSAEVNWGIRFVNQAQADDFVQSLCEELHRRLVENLVKGKQLTLKVMRRAADAPLEPVKHLGHGKCDVFNKSVILGVATNAAETLGKEAVSMLRSLAITPGDLRGLGVQMTKLEPLKPGNMGNLDNSQQQLNFKTSPARRNIHKSHDPDDLASPRKGETDSVIHRPSLNDRNHKPLNISGTQFIMPSQPDPKVVAELPNDIRSKLISQAKPPCPPSRRAHPFDGTTLPPQSQLDPDALAALPDDVRAEVLGYYDQSSRTNGPQTTASVAPATSTSRPSSSGSLKLKKPTTPTKRKRGRPSTKAVGNLRLTHSSFAVPRSTTPTPNLDEDPPKRQESPSVEQNGVSEEFLAALPEDIRREVLEEQKRSRMLQRPGSAAQRIQNKPSASEPSAPQKRLCLPPLPERPTFTSQKLSNLSDLRDAVSAWHATFADDGPFDEDVESLARYVKRVVIDEKDVDKAVSVVRWLMWLVEDAKDEISEPPDGQGSPVGLARGSQSTIAWDGALKLLQENILAGLAERGLPPVEFS</sequence>
<feature type="region of interest" description="Disordered" evidence="16">
    <location>
        <begin position="827"/>
        <end position="854"/>
    </location>
</feature>
<dbReference type="SUPFAM" id="SSF56672">
    <property type="entry name" value="DNA/RNA polymerases"/>
    <property type="match status" value="1"/>
</dbReference>
<dbReference type="Gene3D" id="3.30.1490.100">
    <property type="entry name" value="DNA polymerase, Y-family, little finger domain"/>
    <property type="match status" value="1"/>
</dbReference>
<dbReference type="FunFam" id="3.30.1490.100:FF:000001">
    <property type="entry name" value="DNA repair protein REV1"/>
    <property type="match status" value="1"/>
</dbReference>
<feature type="compositionally biased region" description="Polar residues" evidence="16">
    <location>
        <begin position="214"/>
        <end position="236"/>
    </location>
</feature>
<feature type="region of interest" description="Disordered" evidence="16">
    <location>
        <begin position="758"/>
        <end position="813"/>
    </location>
</feature>
<dbReference type="Gene3D" id="3.30.70.270">
    <property type="match status" value="1"/>
</dbReference>
<evidence type="ECO:0000256" key="9">
    <source>
        <dbReference type="ARBA" id="ARBA00022842"/>
    </source>
</evidence>
<dbReference type="SUPFAM" id="SSF100879">
    <property type="entry name" value="Lesion bypass DNA polymerase (Y-family), little finger domain"/>
    <property type="match status" value="1"/>
</dbReference>
<reference evidence="19 20" key="1">
    <citation type="submission" date="2018-07" db="EMBL/GenBank/DDBJ databases">
        <title>Identification of spontaneous genetic mutation associated with occurrence of a yellow conidial color mutant of Aspergillus flavus.</title>
        <authorList>
            <person name="Chang P.-K."/>
            <person name="Mack B.M."/>
            <person name="Scharfenstein L."/>
            <person name="Gilbert M.K."/>
        </authorList>
    </citation>
    <scope>NUCLEOTIDE SEQUENCE [LARGE SCALE GENOMIC DNA]</scope>
    <source>
        <strain evidence="19 20">CA14</strain>
    </source>
</reference>
<comment type="function">
    <text evidence="13">Deoxycytidyl transferase involved in DNA repair. Transfers a dCMP residue from dCTP to the 3'-end of a DNA primer in a template-dependent reaction. May assist in the first step in the bypass of abasic lesions by the insertion of a nucleotide opposite the lesion. Required for normal induction of mutations by physical and chemical agents. Involved in mitochondrial DNA mutagenesis.</text>
</comment>
<dbReference type="GO" id="GO:0003684">
    <property type="term" value="F:damaged DNA binding"/>
    <property type="evidence" value="ECO:0007669"/>
    <property type="project" value="UniProtKB-UniRule"/>
</dbReference>
<dbReference type="EC" id="2.7.7.-" evidence="14"/>
<dbReference type="Gene3D" id="1.20.58.1280">
    <property type="entry name" value="DNA repair protein Rev1, C-terminal domain"/>
    <property type="match status" value="1"/>
</dbReference>
<evidence type="ECO:0000256" key="7">
    <source>
        <dbReference type="ARBA" id="ARBA00022723"/>
    </source>
</evidence>
<dbReference type="PANTHER" id="PTHR45990">
    <property type="entry name" value="DNA REPAIR PROTEIN REV1"/>
    <property type="match status" value="1"/>
</dbReference>
<feature type="binding site" evidence="15">
    <location>
        <position position="464"/>
    </location>
    <ligand>
        <name>Mg(2+)</name>
        <dbReference type="ChEBI" id="CHEBI:18420"/>
        <label>1</label>
    </ligand>
</feature>
<comment type="similarity">
    <text evidence="2 14">Belongs to the DNA polymerase type-Y family.</text>
</comment>
<keyword evidence="8 14" id="KW-0227">DNA damage</keyword>
<evidence type="ECO:0000313" key="19">
    <source>
        <dbReference type="EMBL" id="RMZ43562.1"/>
    </source>
</evidence>
<dbReference type="AlphaFoldDB" id="A0AB74CDV0"/>
<dbReference type="PROSITE" id="PS50172">
    <property type="entry name" value="BRCT"/>
    <property type="match status" value="1"/>
</dbReference>
<feature type="region of interest" description="Disordered" evidence="16">
    <location>
        <begin position="985"/>
        <end position="1016"/>
    </location>
</feature>
<evidence type="ECO:0000259" key="17">
    <source>
        <dbReference type="PROSITE" id="PS50172"/>
    </source>
</evidence>
<dbReference type="InterPro" id="IPR053848">
    <property type="entry name" value="IMS_HHH_1"/>
</dbReference>
<dbReference type="PIRSF" id="PIRSF036573">
    <property type="entry name" value="REV1"/>
    <property type="match status" value="1"/>
</dbReference>
<dbReference type="Gene3D" id="1.10.150.20">
    <property type="entry name" value="5' to 3' exonuclease, C-terminal subdomain"/>
    <property type="match status" value="1"/>
</dbReference>
<keyword evidence="5 14" id="KW-0808">Transferase</keyword>
<protein>
    <recommendedName>
        <fullName evidence="3 14">DNA repair protein REV1</fullName>
        <ecNumber evidence="14">2.7.7.-</ecNumber>
    </recommendedName>
</protein>
<dbReference type="InterPro" id="IPR043128">
    <property type="entry name" value="Rev_trsase/Diguanyl_cyclase"/>
</dbReference>
<dbReference type="PANTHER" id="PTHR45990:SF1">
    <property type="entry name" value="DNA REPAIR PROTEIN REV1"/>
    <property type="match status" value="1"/>
</dbReference>
<dbReference type="GO" id="GO:0070987">
    <property type="term" value="P:error-free translesion synthesis"/>
    <property type="evidence" value="ECO:0007669"/>
    <property type="project" value="UniProtKB-ARBA"/>
</dbReference>
<dbReference type="Proteomes" id="UP000275480">
    <property type="component" value="Unassembled WGS sequence"/>
</dbReference>
<dbReference type="GO" id="GO:0046872">
    <property type="term" value="F:metal ion binding"/>
    <property type="evidence" value="ECO:0007669"/>
    <property type="project" value="UniProtKB-KW"/>
</dbReference>
<evidence type="ECO:0000256" key="14">
    <source>
        <dbReference type="PIRNR" id="PIRNR036573"/>
    </source>
</evidence>
<dbReference type="Pfam" id="PF00817">
    <property type="entry name" value="IMS"/>
    <property type="match status" value="1"/>
</dbReference>
<keyword evidence="9 15" id="KW-0460">Magnesium</keyword>
<dbReference type="GO" id="GO:0003887">
    <property type="term" value="F:DNA-directed DNA polymerase activity"/>
    <property type="evidence" value="ECO:0007669"/>
    <property type="project" value="InterPro"/>
</dbReference>
<dbReference type="GO" id="GO:0042276">
    <property type="term" value="P:error-prone translesion synthesis"/>
    <property type="evidence" value="ECO:0007669"/>
    <property type="project" value="InterPro"/>
</dbReference>
<comment type="subcellular location">
    <subcellularLocation>
        <location evidence="1 14">Nucleus</location>
    </subcellularLocation>
</comment>
<keyword evidence="10 14" id="KW-0238">DNA-binding</keyword>
<name>A0AB74CDV0_ASPFL</name>
<feature type="domain" description="UmuC" evidence="18">
    <location>
        <begin position="365"/>
        <end position="563"/>
    </location>
</feature>
<keyword evidence="11 14" id="KW-0234">DNA repair</keyword>
<evidence type="ECO:0000256" key="16">
    <source>
        <dbReference type="SAM" id="MobiDB-lite"/>
    </source>
</evidence>
<keyword evidence="6 14" id="KW-0548">Nucleotidyltransferase</keyword>
<evidence type="ECO:0000256" key="6">
    <source>
        <dbReference type="ARBA" id="ARBA00022695"/>
    </source>
</evidence>
<feature type="compositionally biased region" description="Low complexity" evidence="16">
    <location>
        <begin position="885"/>
        <end position="904"/>
    </location>
</feature>
<evidence type="ECO:0000256" key="10">
    <source>
        <dbReference type="ARBA" id="ARBA00023125"/>
    </source>
</evidence>
<dbReference type="FunFam" id="3.40.50.10190:FF:000011">
    <property type="entry name" value="DNA repair protein REV1"/>
    <property type="match status" value="1"/>
</dbReference>